<name>A0A382AET3_9ZZZZ</name>
<reference evidence="2" key="1">
    <citation type="submission" date="2018-05" db="EMBL/GenBank/DDBJ databases">
        <authorList>
            <person name="Lanie J.A."/>
            <person name="Ng W.-L."/>
            <person name="Kazmierczak K.M."/>
            <person name="Andrzejewski T.M."/>
            <person name="Davidsen T.M."/>
            <person name="Wayne K.J."/>
            <person name="Tettelin H."/>
            <person name="Glass J.I."/>
            <person name="Rusch D."/>
            <person name="Podicherti R."/>
            <person name="Tsui H.-C.T."/>
            <person name="Winkler M.E."/>
        </authorList>
    </citation>
    <scope>NUCLEOTIDE SEQUENCE</scope>
</reference>
<dbReference type="EMBL" id="UINC01025043">
    <property type="protein sequence ID" value="SVA99899.1"/>
    <property type="molecule type" value="Genomic_DNA"/>
</dbReference>
<proteinExistence type="predicted"/>
<dbReference type="SUPFAM" id="SSF54593">
    <property type="entry name" value="Glyoxalase/Bleomycin resistance protein/Dihydroxybiphenyl dioxygenase"/>
    <property type="match status" value="1"/>
</dbReference>
<dbReference type="AlphaFoldDB" id="A0A382AET3"/>
<feature type="domain" description="VOC" evidence="1">
    <location>
        <begin position="59"/>
        <end position="122"/>
    </location>
</feature>
<organism evidence="2">
    <name type="scientific">marine metagenome</name>
    <dbReference type="NCBI Taxonomy" id="408172"/>
    <lineage>
        <taxon>unclassified sequences</taxon>
        <taxon>metagenomes</taxon>
        <taxon>ecological metagenomes</taxon>
    </lineage>
</organism>
<dbReference type="PROSITE" id="PS51318">
    <property type="entry name" value="TAT"/>
    <property type="match status" value="1"/>
</dbReference>
<dbReference type="Pfam" id="PF00903">
    <property type="entry name" value="Glyoxalase"/>
    <property type="match status" value="1"/>
</dbReference>
<gene>
    <name evidence="2" type="ORF">METZ01_LOCUS152753</name>
</gene>
<dbReference type="InterPro" id="IPR029068">
    <property type="entry name" value="Glyas_Bleomycin-R_OHBP_Dase"/>
</dbReference>
<dbReference type="InterPro" id="IPR004360">
    <property type="entry name" value="Glyas_Fos-R_dOase_dom"/>
</dbReference>
<dbReference type="Gene3D" id="3.10.180.10">
    <property type="entry name" value="2,3-Dihydroxybiphenyl 1,2-Dioxygenase, domain 1"/>
    <property type="match status" value="1"/>
</dbReference>
<dbReference type="InterPro" id="IPR006311">
    <property type="entry name" value="TAT_signal"/>
</dbReference>
<dbReference type="PROSITE" id="PS51819">
    <property type="entry name" value="VOC"/>
    <property type="match status" value="1"/>
</dbReference>
<protein>
    <recommendedName>
        <fullName evidence="1">VOC domain-containing protein</fullName>
    </recommendedName>
</protein>
<dbReference type="InterPro" id="IPR037523">
    <property type="entry name" value="VOC_core"/>
</dbReference>
<accession>A0A382AET3</accession>
<feature type="non-terminal residue" evidence="2">
    <location>
        <position position="122"/>
    </location>
</feature>
<evidence type="ECO:0000313" key="2">
    <source>
        <dbReference type="EMBL" id="SVA99899.1"/>
    </source>
</evidence>
<evidence type="ECO:0000259" key="1">
    <source>
        <dbReference type="PROSITE" id="PS51819"/>
    </source>
</evidence>
<sequence length="122" mass="13371">METMISNLIRDFENGKMNRRQLIQSLALAAVGSHSLSSTVPAAAATVRSNAVPLGKTTSLDHISFAVADYGRSRDFYSDLMGWEVLRDDGERQASLAIGDVGNIIIRNNRQPMSQSRPNRPP</sequence>